<keyword evidence="6" id="KW-0804">Transcription</keyword>
<keyword evidence="10" id="KW-1185">Reference proteome</keyword>
<keyword evidence="4 7" id="KW-0238">DNA-binding</keyword>
<dbReference type="InterPro" id="IPR052731">
    <property type="entry name" value="B_subtilis_Trans_State_Reg"/>
</dbReference>
<dbReference type="PANTHER" id="PTHR36432">
    <property type="match status" value="1"/>
</dbReference>
<dbReference type="InterPro" id="IPR037914">
    <property type="entry name" value="SpoVT-AbrB_sf"/>
</dbReference>
<evidence type="ECO:0000259" key="8">
    <source>
        <dbReference type="PROSITE" id="PS51740"/>
    </source>
</evidence>
<organism evidence="9 10">
    <name type="scientific">Selenihalanaerobacter shriftii</name>
    <dbReference type="NCBI Taxonomy" id="142842"/>
    <lineage>
        <taxon>Bacteria</taxon>
        <taxon>Bacillati</taxon>
        <taxon>Bacillota</taxon>
        <taxon>Clostridia</taxon>
        <taxon>Halanaerobiales</taxon>
        <taxon>Halobacteroidaceae</taxon>
        <taxon>Selenihalanaerobacter</taxon>
    </lineage>
</organism>
<keyword evidence="3" id="KW-0805">Transcription regulation</keyword>
<protein>
    <submittedName>
        <fullName evidence="9">Transcriptional regulator, AbrB family</fullName>
    </submittedName>
</protein>
<dbReference type="GO" id="GO:0030435">
    <property type="term" value="P:sporulation resulting in formation of a cellular spore"/>
    <property type="evidence" value="ECO:0007669"/>
    <property type="project" value="UniProtKB-KW"/>
</dbReference>
<evidence type="ECO:0000256" key="2">
    <source>
        <dbReference type="ARBA" id="ARBA00022969"/>
    </source>
</evidence>
<keyword evidence="2" id="KW-0749">Sporulation</keyword>
<accession>A0A1T4N9G9</accession>
<evidence type="ECO:0000256" key="3">
    <source>
        <dbReference type="ARBA" id="ARBA00023015"/>
    </source>
</evidence>
<dbReference type="SUPFAM" id="SSF89447">
    <property type="entry name" value="AbrB/MazE/MraZ-like"/>
    <property type="match status" value="1"/>
</dbReference>
<dbReference type="OrthoDB" id="9782993at2"/>
<dbReference type="GO" id="GO:0003677">
    <property type="term" value="F:DNA binding"/>
    <property type="evidence" value="ECO:0007669"/>
    <property type="project" value="UniProtKB-UniRule"/>
</dbReference>
<keyword evidence="1" id="KW-0678">Repressor</keyword>
<dbReference type="GO" id="GO:0042802">
    <property type="term" value="F:identical protein binding"/>
    <property type="evidence" value="ECO:0007669"/>
    <property type="project" value="UniProtKB-ARBA"/>
</dbReference>
<evidence type="ECO:0000256" key="5">
    <source>
        <dbReference type="ARBA" id="ARBA00023159"/>
    </source>
</evidence>
<evidence type="ECO:0000256" key="1">
    <source>
        <dbReference type="ARBA" id="ARBA00022491"/>
    </source>
</evidence>
<reference evidence="10" key="1">
    <citation type="submission" date="2017-02" db="EMBL/GenBank/DDBJ databases">
        <authorList>
            <person name="Varghese N."/>
            <person name="Submissions S."/>
        </authorList>
    </citation>
    <scope>NUCLEOTIDE SEQUENCE [LARGE SCALE GENOMIC DNA]</scope>
    <source>
        <strain evidence="10">ATCC BAA-73</strain>
    </source>
</reference>
<feature type="domain" description="SpoVT-AbrB" evidence="8">
    <location>
        <begin position="5"/>
        <end position="50"/>
    </location>
</feature>
<dbReference type="InterPro" id="IPR007159">
    <property type="entry name" value="SpoVT-AbrB_dom"/>
</dbReference>
<dbReference type="PANTHER" id="PTHR36432:SF4">
    <property type="entry name" value="TRANSITION STATE REGULATOR ABH-RELATED"/>
    <property type="match status" value="1"/>
</dbReference>
<dbReference type="FunFam" id="2.10.260.10:FF:000001">
    <property type="entry name" value="Stage V sporulation protein T"/>
    <property type="match status" value="1"/>
</dbReference>
<dbReference type="PROSITE" id="PS51740">
    <property type="entry name" value="SPOVT_ABRB"/>
    <property type="match status" value="1"/>
</dbReference>
<dbReference type="RefSeq" id="WP_078810206.1">
    <property type="nucleotide sequence ID" value="NZ_FUWM01000013.1"/>
</dbReference>
<gene>
    <name evidence="9" type="ORF">SAMN02745118_01743</name>
</gene>
<dbReference type="Proteomes" id="UP000190625">
    <property type="component" value="Unassembled WGS sequence"/>
</dbReference>
<dbReference type="Gene3D" id="2.10.260.10">
    <property type="match status" value="1"/>
</dbReference>
<proteinExistence type="predicted"/>
<evidence type="ECO:0000256" key="7">
    <source>
        <dbReference type="PROSITE-ProRule" id="PRU01076"/>
    </source>
</evidence>
<keyword evidence="5" id="KW-0010">Activator</keyword>
<dbReference type="EMBL" id="FUWM01000013">
    <property type="protein sequence ID" value="SJZ75743.1"/>
    <property type="molecule type" value="Genomic_DNA"/>
</dbReference>
<evidence type="ECO:0000256" key="6">
    <source>
        <dbReference type="ARBA" id="ARBA00023163"/>
    </source>
</evidence>
<sequence length="81" mass="9067">MKSTGIVRKVDELGRIVIPVELRRTLRIEEKDALEIYVDGESIILKKYEPACVFCGNAADTTVFKNKTVCKECLAEMSESA</sequence>
<dbReference type="NCBIfam" id="TIGR01439">
    <property type="entry name" value="lp_hng_hel_AbrB"/>
    <property type="match status" value="1"/>
</dbReference>
<name>A0A1T4N9G9_9FIRM</name>
<dbReference type="STRING" id="142842.SAMN02745118_01743"/>
<evidence type="ECO:0000313" key="10">
    <source>
        <dbReference type="Proteomes" id="UP000190625"/>
    </source>
</evidence>
<dbReference type="SMART" id="SM00966">
    <property type="entry name" value="SpoVT_AbrB"/>
    <property type="match status" value="1"/>
</dbReference>
<evidence type="ECO:0000256" key="4">
    <source>
        <dbReference type="ARBA" id="ARBA00023125"/>
    </source>
</evidence>
<dbReference type="Pfam" id="PF04014">
    <property type="entry name" value="MazE_antitoxin"/>
    <property type="match status" value="1"/>
</dbReference>
<dbReference type="AlphaFoldDB" id="A0A1T4N9G9"/>
<evidence type="ECO:0000313" key="9">
    <source>
        <dbReference type="EMBL" id="SJZ75743.1"/>
    </source>
</evidence>